<organism evidence="5 6">
    <name type="scientific">Dokdonia sinensis</name>
    <dbReference type="NCBI Taxonomy" id="2479847"/>
    <lineage>
        <taxon>Bacteria</taxon>
        <taxon>Pseudomonadati</taxon>
        <taxon>Bacteroidota</taxon>
        <taxon>Flavobacteriia</taxon>
        <taxon>Flavobacteriales</taxon>
        <taxon>Flavobacteriaceae</taxon>
        <taxon>Dokdonia</taxon>
    </lineage>
</organism>
<feature type="modified residue" description="N6-(pyridoxal phosphate)lysine" evidence="3">
    <location>
        <position position="204"/>
    </location>
</feature>
<gene>
    <name evidence="5" type="ORF">EAX61_08195</name>
</gene>
<dbReference type="Proteomes" id="UP000281985">
    <property type="component" value="Unassembled WGS sequence"/>
</dbReference>
<dbReference type="PANTHER" id="PTHR11808:SF80">
    <property type="entry name" value="CYSTATHIONINE GAMMA-LYASE"/>
    <property type="match status" value="1"/>
</dbReference>
<evidence type="ECO:0000313" key="5">
    <source>
        <dbReference type="EMBL" id="RMB59555.1"/>
    </source>
</evidence>
<keyword evidence="5" id="KW-0808">Transferase</keyword>
<evidence type="ECO:0000256" key="4">
    <source>
        <dbReference type="RuleBase" id="RU362118"/>
    </source>
</evidence>
<evidence type="ECO:0000256" key="1">
    <source>
        <dbReference type="ARBA" id="ARBA00001933"/>
    </source>
</evidence>
<dbReference type="SUPFAM" id="SSF53383">
    <property type="entry name" value="PLP-dependent transferases"/>
    <property type="match status" value="1"/>
</dbReference>
<evidence type="ECO:0000256" key="2">
    <source>
        <dbReference type="ARBA" id="ARBA00022898"/>
    </source>
</evidence>
<comment type="cofactor">
    <cofactor evidence="1 4">
        <name>pyridoxal 5'-phosphate</name>
        <dbReference type="ChEBI" id="CHEBI:597326"/>
    </cofactor>
</comment>
<dbReference type="EMBL" id="REFV01000006">
    <property type="protein sequence ID" value="RMB59555.1"/>
    <property type="molecule type" value="Genomic_DNA"/>
</dbReference>
<dbReference type="InterPro" id="IPR015424">
    <property type="entry name" value="PyrdxlP-dep_Trfase"/>
</dbReference>
<accession>A0A3M0G3Y9</accession>
<dbReference type="GO" id="GO:0019346">
    <property type="term" value="P:transsulfuration"/>
    <property type="evidence" value="ECO:0007669"/>
    <property type="project" value="InterPro"/>
</dbReference>
<dbReference type="AlphaFoldDB" id="A0A3M0G3Y9"/>
<dbReference type="Gene3D" id="3.90.1150.10">
    <property type="entry name" value="Aspartate Aminotransferase, domain 1"/>
    <property type="match status" value="1"/>
</dbReference>
<dbReference type="Gene3D" id="3.40.640.10">
    <property type="entry name" value="Type I PLP-dependent aspartate aminotransferase-like (Major domain)"/>
    <property type="match status" value="1"/>
</dbReference>
<comment type="caution">
    <text evidence="5">The sequence shown here is derived from an EMBL/GenBank/DDBJ whole genome shotgun (WGS) entry which is preliminary data.</text>
</comment>
<sequence length="403" mass="43617">MSFKPANEIQDLQYFGEFGGVNPSISDSSTYTFLSAKTMFDTFEGNADGCYLYSRHSTPSNLYLGEALAAMEGTETANVAASGMGAITPTLLQLCQNDDHIVSSRTIYGGTYAFLKNFAPRLGITTSFVDITNLGVIEAAITANTKVLYCESVSNPLLEIADIAALSKIAKKHNLKLVVDNTFSPLSISPIKHGADVVIHSLTKFINGSSDTVGGVVCGTQEFINELRNVNDGASMLLGPTMDSLRAASVLKNLRTLHIRMQQHSHNALYLAQEFEALGLRTVYPGLTSHPSHEVFKSLMNDKYGFGGMLTIDVGSLDKANALMELMQERNLGYLAVSLGFYKTLFSAPGTSTSSEIPEDEQAAMGLTDGLIRFSIGLDADIERTFEMMRDCMEEVGVLEMAV</sequence>
<proteinExistence type="inferred from homology"/>
<keyword evidence="2 3" id="KW-0663">Pyridoxal phosphate</keyword>
<dbReference type="InterPro" id="IPR015421">
    <property type="entry name" value="PyrdxlP-dep_Trfase_major"/>
</dbReference>
<dbReference type="FunFam" id="3.40.640.10:FF:000046">
    <property type="entry name" value="Cystathionine gamma-lyase"/>
    <property type="match status" value="1"/>
</dbReference>
<keyword evidence="5" id="KW-0032">Aminotransferase</keyword>
<evidence type="ECO:0000256" key="3">
    <source>
        <dbReference type="PIRSR" id="PIRSR001434-2"/>
    </source>
</evidence>
<reference evidence="5 6" key="1">
    <citation type="submission" date="2018-10" db="EMBL/GenBank/DDBJ databases">
        <title>Dokdonia luteus sp. nov., isolated from sea water.</title>
        <authorList>
            <person name="Zhou L.Y."/>
            <person name="Du Z.J."/>
        </authorList>
    </citation>
    <scope>NUCLEOTIDE SEQUENCE [LARGE SCALE GENOMIC DNA]</scope>
    <source>
        <strain evidence="5 6">SH27</strain>
    </source>
</reference>
<dbReference type="GO" id="GO:0016846">
    <property type="term" value="F:carbon-sulfur lyase activity"/>
    <property type="evidence" value="ECO:0007669"/>
    <property type="project" value="TreeGrafter"/>
</dbReference>
<comment type="similarity">
    <text evidence="4">Belongs to the trans-sulfuration enzymes family.</text>
</comment>
<dbReference type="InterPro" id="IPR000277">
    <property type="entry name" value="Cys/Met-Metab_PyrdxlP-dep_enz"/>
</dbReference>
<dbReference type="OrthoDB" id="9803729at2"/>
<dbReference type="GO" id="GO:0005737">
    <property type="term" value="C:cytoplasm"/>
    <property type="evidence" value="ECO:0007669"/>
    <property type="project" value="TreeGrafter"/>
</dbReference>
<name>A0A3M0G3Y9_9FLAO</name>
<protein>
    <submittedName>
        <fullName evidence="5">Aminotransferase class I/II-fold pyridoxal phosphate-dependent enzyme</fullName>
    </submittedName>
</protein>
<dbReference type="PANTHER" id="PTHR11808">
    <property type="entry name" value="TRANS-SULFURATION ENZYME FAMILY MEMBER"/>
    <property type="match status" value="1"/>
</dbReference>
<dbReference type="RefSeq" id="WP_121917193.1">
    <property type="nucleotide sequence ID" value="NZ_REFV01000006.1"/>
</dbReference>
<dbReference type="InterPro" id="IPR015422">
    <property type="entry name" value="PyrdxlP-dep_Trfase_small"/>
</dbReference>
<dbReference type="PIRSF" id="PIRSF001434">
    <property type="entry name" value="CGS"/>
    <property type="match status" value="1"/>
</dbReference>
<evidence type="ECO:0000313" key="6">
    <source>
        <dbReference type="Proteomes" id="UP000281985"/>
    </source>
</evidence>
<keyword evidence="6" id="KW-1185">Reference proteome</keyword>
<dbReference type="GO" id="GO:0030170">
    <property type="term" value="F:pyridoxal phosphate binding"/>
    <property type="evidence" value="ECO:0007669"/>
    <property type="project" value="InterPro"/>
</dbReference>
<dbReference type="Pfam" id="PF01053">
    <property type="entry name" value="Cys_Met_Meta_PP"/>
    <property type="match status" value="1"/>
</dbReference>
<dbReference type="GO" id="GO:0008483">
    <property type="term" value="F:transaminase activity"/>
    <property type="evidence" value="ECO:0007669"/>
    <property type="project" value="UniProtKB-KW"/>
</dbReference>